<keyword evidence="3" id="KW-1185">Reference proteome</keyword>
<sequence>MKKSSKTNDENLSAFFIAVEQGEIGKFIRCVSSVNRDGFSALDVATMLNRHEMSELLLRYGCQEDCQSVPAQPRCFMQVGSASSLVIWFGDNALSPTATKYKGAYERQWSTDPEFRDIQTMIIVDLQQPCATIPNLCPNMNYYVRAYAGNFKGFSEAAVANPLCLTPSCWRDLSPQFFPRAANLETTNVLMDRVKKLEKDDFSYSSIQAEGASEKRRKLSLKNLLLTDNRLHKGNKSGLYLAAVMYRGNKVLHTFEDQIPVVLIDSSGPTTIASQFQWFLKLCCAKSLPSVCCTGDAVSHCSLLTYRVKLIQAMRTLQEILGQDDLGIAHVRPIVDRNENAVFVTVKNVESSRSIPVYSPRLLLTLNQGRSVVGFSVQVVLNRKTKETGRVNGQQRRDS</sequence>
<organism evidence="2 3">
    <name type="scientific">Trichuris trichiura</name>
    <name type="common">Whipworm</name>
    <name type="synonym">Trichocephalus trichiurus</name>
    <dbReference type="NCBI Taxonomy" id="36087"/>
    <lineage>
        <taxon>Eukaryota</taxon>
        <taxon>Metazoa</taxon>
        <taxon>Ecdysozoa</taxon>
        <taxon>Nematoda</taxon>
        <taxon>Enoplea</taxon>
        <taxon>Dorylaimia</taxon>
        <taxon>Trichinellida</taxon>
        <taxon>Trichuridae</taxon>
        <taxon>Trichuris</taxon>
    </lineage>
</organism>
<gene>
    <name evidence="2" type="ORF">TTRE_0000373401</name>
</gene>
<dbReference type="GO" id="GO:0005819">
    <property type="term" value="C:spindle"/>
    <property type="evidence" value="ECO:0007669"/>
    <property type="project" value="TreeGrafter"/>
</dbReference>
<dbReference type="SUPFAM" id="SSF49265">
    <property type="entry name" value="Fibronectin type III"/>
    <property type="match status" value="1"/>
</dbReference>
<dbReference type="PROSITE" id="PS50853">
    <property type="entry name" value="FN3"/>
    <property type="match status" value="1"/>
</dbReference>
<feature type="domain" description="Fibronectin type-III" evidence="1">
    <location>
        <begin position="69"/>
        <end position="169"/>
    </location>
</feature>
<dbReference type="PANTHER" id="PTHR21437">
    <property type="entry name" value="WIDE AWAKE"/>
    <property type="match status" value="1"/>
</dbReference>
<name>A0A077Z4P5_TRITR</name>
<dbReference type="InterPro" id="IPR039269">
    <property type="entry name" value="ANKFN1"/>
</dbReference>
<evidence type="ECO:0000259" key="1">
    <source>
        <dbReference type="PROSITE" id="PS50853"/>
    </source>
</evidence>
<reference evidence="2" key="2">
    <citation type="submission" date="2014-03" db="EMBL/GenBank/DDBJ databases">
        <title>The whipworm genome and dual-species transcriptomics of an intimate host-pathogen interaction.</title>
        <authorList>
            <person name="Foth B.J."/>
            <person name="Tsai I.J."/>
            <person name="Reid A.J."/>
            <person name="Bancroft A.J."/>
            <person name="Nichol S."/>
            <person name="Tracey A."/>
            <person name="Holroyd N."/>
            <person name="Cotton J.A."/>
            <person name="Stanley E.J."/>
            <person name="Zarowiecki M."/>
            <person name="Liu J.Z."/>
            <person name="Huckvale T."/>
            <person name="Cooper P.J."/>
            <person name="Grencis R.K."/>
            <person name="Berriman M."/>
        </authorList>
    </citation>
    <scope>NUCLEOTIDE SEQUENCE [LARGE SCALE GENOMIC DNA]</scope>
</reference>
<dbReference type="OrthoDB" id="2428204at2759"/>
<accession>A0A077Z4P5</accession>
<reference evidence="2" key="1">
    <citation type="submission" date="2014-01" db="EMBL/GenBank/DDBJ databases">
        <authorList>
            <person name="Aslett M."/>
        </authorList>
    </citation>
    <scope>NUCLEOTIDE SEQUENCE</scope>
</reference>
<dbReference type="Proteomes" id="UP000030665">
    <property type="component" value="Unassembled WGS sequence"/>
</dbReference>
<dbReference type="EMBL" id="HG805956">
    <property type="protein sequence ID" value="CDW55462.1"/>
    <property type="molecule type" value="Genomic_DNA"/>
</dbReference>
<proteinExistence type="predicted"/>
<evidence type="ECO:0000313" key="3">
    <source>
        <dbReference type="Proteomes" id="UP000030665"/>
    </source>
</evidence>
<dbReference type="GO" id="GO:0000132">
    <property type="term" value="P:establishment of mitotic spindle orientation"/>
    <property type="evidence" value="ECO:0007669"/>
    <property type="project" value="TreeGrafter"/>
</dbReference>
<dbReference type="PANTHER" id="PTHR21437:SF1">
    <property type="entry name" value="WIDE AWAKE"/>
    <property type="match status" value="1"/>
</dbReference>
<evidence type="ECO:0000313" key="2">
    <source>
        <dbReference type="EMBL" id="CDW55462.1"/>
    </source>
</evidence>
<dbReference type="GO" id="GO:0061172">
    <property type="term" value="P:regulation of establishment of bipolar cell polarity"/>
    <property type="evidence" value="ECO:0007669"/>
    <property type="project" value="TreeGrafter"/>
</dbReference>
<dbReference type="InterPro" id="IPR036116">
    <property type="entry name" value="FN3_sf"/>
</dbReference>
<dbReference type="STRING" id="36087.A0A077Z4P5"/>
<protein>
    <recommendedName>
        <fullName evidence="1">Fibronectin type-III domain-containing protein</fullName>
    </recommendedName>
</protein>
<dbReference type="InterPro" id="IPR003961">
    <property type="entry name" value="FN3_dom"/>
</dbReference>
<dbReference type="AlphaFoldDB" id="A0A077Z4P5"/>